<reference evidence="1 2" key="1">
    <citation type="submission" date="2020-03" db="EMBL/GenBank/DDBJ databases">
        <title>WGS of the type strain of Planosporangium spp.</title>
        <authorList>
            <person name="Thawai C."/>
        </authorList>
    </citation>
    <scope>NUCLEOTIDE SEQUENCE [LARGE SCALE GENOMIC DNA]</scope>
    <source>
        <strain evidence="1 2">TBRC 5610</strain>
    </source>
</reference>
<organism evidence="1 2">
    <name type="scientific">Planosporangium thailandense</name>
    <dbReference type="NCBI Taxonomy" id="765197"/>
    <lineage>
        <taxon>Bacteria</taxon>
        <taxon>Bacillati</taxon>
        <taxon>Actinomycetota</taxon>
        <taxon>Actinomycetes</taxon>
        <taxon>Micromonosporales</taxon>
        <taxon>Micromonosporaceae</taxon>
        <taxon>Planosporangium</taxon>
    </lineage>
</organism>
<keyword evidence="2" id="KW-1185">Reference proteome</keyword>
<dbReference type="RefSeq" id="WP_167923891.1">
    <property type="nucleotide sequence ID" value="NZ_JAATVY010000002.1"/>
</dbReference>
<evidence type="ECO:0000313" key="1">
    <source>
        <dbReference type="EMBL" id="NJC69030.1"/>
    </source>
</evidence>
<dbReference type="EMBL" id="JAATVY010000002">
    <property type="protein sequence ID" value="NJC69030.1"/>
    <property type="molecule type" value="Genomic_DNA"/>
</dbReference>
<comment type="caution">
    <text evidence="1">The sequence shown here is derived from an EMBL/GenBank/DDBJ whole genome shotgun (WGS) entry which is preliminary data.</text>
</comment>
<dbReference type="Proteomes" id="UP000722989">
    <property type="component" value="Unassembled WGS sequence"/>
</dbReference>
<name>A0ABX0XSQ5_9ACTN</name>
<sequence length="85" mass="9608">MFGFESEPGWEEHVGRVGIEVMCRRLQPVLDHLREEYAGHPADEIKPVLAREWEACTGGPIADPDLTRYAAVISRGRRIVLEPQP</sequence>
<proteinExistence type="predicted"/>
<protein>
    <submittedName>
        <fullName evidence="1">Uncharacterized protein</fullName>
    </submittedName>
</protein>
<evidence type="ECO:0000313" key="2">
    <source>
        <dbReference type="Proteomes" id="UP000722989"/>
    </source>
</evidence>
<accession>A0ABX0XSQ5</accession>
<gene>
    <name evidence="1" type="ORF">HC031_04725</name>
</gene>